<dbReference type="OMA" id="MICYNLA"/>
<dbReference type="eggNOG" id="ENOG502QY2R">
    <property type="taxonomic scope" value="Eukaryota"/>
</dbReference>
<keyword evidence="1" id="KW-0812">Transmembrane</keyword>
<reference evidence="3" key="2">
    <citation type="submission" date="2012-08" db="EMBL/GenBank/DDBJ databases">
        <title>Genome sequence of Kazachstania naganishii.</title>
        <authorList>
            <person name="Gordon J.L."/>
            <person name="Armisen D."/>
            <person name="Proux-Wera E."/>
            <person name="OhEigeartaigh S.S."/>
            <person name="Byrne K.P."/>
            <person name="Wolfe K.H."/>
        </authorList>
    </citation>
    <scope>NUCLEOTIDE SEQUENCE [LARGE SCALE GENOMIC DNA]</scope>
    <source>
        <strain evidence="3">ATCC MYA-139 / BCRC 22969 / CBS 8797 / CCRC 22969 / KCTC 17520 / NBRC 10181 / NCYC 3082</strain>
    </source>
</reference>
<dbReference type="KEGG" id="kng:KNAG_0K01620"/>
<accession>J7RRP8</accession>
<keyword evidence="1" id="KW-1133">Transmembrane helix</keyword>
<dbReference type="GO" id="GO:1903514">
    <property type="term" value="P:release of sequestered calcium ion into cytosol by endoplasmic reticulum"/>
    <property type="evidence" value="ECO:0007669"/>
    <property type="project" value="EnsemblFungi"/>
</dbReference>
<dbReference type="GO" id="GO:0006688">
    <property type="term" value="P:glycosphingolipid biosynthetic process"/>
    <property type="evidence" value="ECO:0007669"/>
    <property type="project" value="EnsemblFungi"/>
</dbReference>
<reference evidence="2 3" key="1">
    <citation type="journal article" date="2011" name="Proc. Natl. Acad. Sci. U.S.A.">
        <title>Evolutionary erosion of yeast sex chromosomes by mating-type switching accidents.</title>
        <authorList>
            <person name="Gordon J.L."/>
            <person name="Armisen D."/>
            <person name="Proux-Wera E."/>
            <person name="Oheigeartaigh S.S."/>
            <person name="Byrne K.P."/>
            <person name="Wolfe K.H."/>
        </authorList>
    </citation>
    <scope>NUCLEOTIDE SEQUENCE [LARGE SCALE GENOMIC DNA]</scope>
    <source>
        <strain evidence="3">ATCC MYA-139 / BCRC 22969 / CBS 8797 / CCRC 22969 / KCTC 17520 / NBRC 10181 / NCYC 3082</strain>
    </source>
</reference>
<keyword evidence="1" id="KW-0472">Membrane</keyword>
<name>J7RRP8_HUIN7</name>
<dbReference type="HOGENOM" id="CLU_671228_0_0_1"/>
<feature type="transmembrane region" description="Helical" evidence="1">
    <location>
        <begin position="154"/>
        <end position="174"/>
    </location>
</feature>
<gene>
    <name evidence="2" type="primary">KNAG0K01620</name>
    <name evidence="2" type="ordered locus">KNAG_0K01620</name>
</gene>
<dbReference type="OrthoDB" id="4069151at2759"/>
<feature type="transmembrane region" description="Helical" evidence="1">
    <location>
        <begin position="180"/>
        <end position="199"/>
    </location>
</feature>
<evidence type="ECO:0000313" key="3">
    <source>
        <dbReference type="Proteomes" id="UP000006310"/>
    </source>
</evidence>
<evidence type="ECO:0000256" key="1">
    <source>
        <dbReference type="SAM" id="Phobius"/>
    </source>
</evidence>
<dbReference type="GO" id="GO:0030234">
    <property type="term" value="F:enzyme regulator activity"/>
    <property type="evidence" value="ECO:0007669"/>
    <property type="project" value="EnsemblFungi"/>
</dbReference>
<feature type="transmembrane region" description="Helical" evidence="1">
    <location>
        <begin position="258"/>
        <end position="280"/>
    </location>
</feature>
<dbReference type="Pfam" id="PF16965">
    <property type="entry name" value="CSG2"/>
    <property type="match status" value="1"/>
</dbReference>
<dbReference type="GO" id="GO:0015278">
    <property type="term" value="F:intracellularly gated calcium channel activity"/>
    <property type="evidence" value="ECO:0007669"/>
    <property type="project" value="EnsemblFungi"/>
</dbReference>
<dbReference type="GO" id="GO:0005789">
    <property type="term" value="C:endoplasmic reticulum membrane"/>
    <property type="evidence" value="ECO:0007669"/>
    <property type="project" value="EnsemblFungi"/>
</dbReference>
<dbReference type="GO" id="GO:0005794">
    <property type="term" value="C:Golgi apparatus"/>
    <property type="evidence" value="ECO:0007669"/>
    <property type="project" value="EnsemblFungi"/>
</dbReference>
<dbReference type="GO" id="GO:0006676">
    <property type="term" value="P:mannosyl diphosphorylinositol ceramide metabolic process"/>
    <property type="evidence" value="ECO:0007669"/>
    <property type="project" value="EnsemblFungi"/>
</dbReference>
<dbReference type="GO" id="GO:0032469">
    <property type="term" value="P:endoplasmic reticulum calcium ion homeostasis"/>
    <property type="evidence" value="ECO:0007669"/>
    <property type="project" value="EnsemblFungi"/>
</dbReference>
<evidence type="ECO:0008006" key="4">
    <source>
        <dbReference type="Google" id="ProtNLM"/>
    </source>
</evidence>
<feature type="transmembrane region" description="Helical" evidence="1">
    <location>
        <begin position="358"/>
        <end position="377"/>
    </location>
</feature>
<dbReference type="InterPro" id="IPR031581">
    <property type="entry name" value="Csg2"/>
</dbReference>
<sequence>MLRRVAWFTAVIGYVIQTKGFSIIQSKKFMDVDPAKESSAKLNGFSNEEMKRCMTIYLAFIYFVSLLLLLPITSFFTDKIGSMGSGYSRVPDGTDERENMVSNSSEEEYELQNIVSPRPSALSLDLTLQLDTSAAHSQDTAISTKSTVQYIGKLLFLTIFTMIPVFTYMLALSLSPAFDVALIQNTAVFEIVTLLYGVCGIARKNHVFRNFLVMMAALASIQVISYTKATCDMLAGKLSINPSTGEVTDLFLFDRLKASLICGLGSLSVGVFAVMWHRWFGKPSASLIQQSSHLSLIGIMSIILLLPFVPDLKLSYQVISFYYADKTFWLTLMGSLFFGTVPCLFSLLHLNKKNPPEFVTTVNLGSIIFMGLAEWLTEPIQTTIVRWEVIGYIVLVLSCIFLSMTLR</sequence>
<organism evidence="2 3">
    <name type="scientific">Huiozyma naganishii (strain ATCC MYA-139 / BCRC 22969 / CBS 8797 / KCTC 17520 / NBRC 10181 / NCYC 3082 / Yp74L-3)</name>
    <name type="common">Yeast</name>
    <name type="synonym">Kazachstania naganishii</name>
    <dbReference type="NCBI Taxonomy" id="1071383"/>
    <lineage>
        <taxon>Eukaryota</taxon>
        <taxon>Fungi</taxon>
        <taxon>Dikarya</taxon>
        <taxon>Ascomycota</taxon>
        <taxon>Saccharomycotina</taxon>
        <taxon>Saccharomycetes</taxon>
        <taxon>Saccharomycetales</taxon>
        <taxon>Saccharomycetaceae</taxon>
        <taxon>Huiozyma</taxon>
    </lineage>
</organism>
<evidence type="ECO:0000313" key="2">
    <source>
        <dbReference type="EMBL" id="CCK72523.1"/>
    </source>
</evidence>
<dbReference type="AlphaFoldDB" id="J7RRP8"/>
<dbReference type="GO" id="GO:0031501">
    <property type="term" value="C:mannosyltransferase complex"/>
    <property type="evidence" value="ECO:0007669"/>
    <property type="project" value="EnsemblFungi"/>
</dbReference>
<dbReference type="Proteomes" id="UP000006310">
    <property type="component" value="Chromosome 11"/>
</dbReference>
<feature type="transmembrane region" description="Helical" evidence="1">
    <location>
        <begin position="211"/>
        <end position="229"/>
    </location>
</feature>
<feature type="transmembrane region" description="Helical" evidence="1">
    <location>
        <begin position="56"/>
        <end position="76"/>
    </location>
</feature>
<dbReference type="GeneID" id="34528290"/>
<feature type="transmembrane region" description="Helical" evidence="1">
    <location>
        <begin position="329"/>
        <end position="351"/>
    </location>
</feature>
<feature type="transmembrane region" description="Helical" evidence="1">
    <location>
        <begin position="389"/>
        <end position="406"/>
    </location>
</feature>
<feature type="transmembrane region" description="Helical" evidence="1">
    <location>
        <begin position="292"/>
        <end position="309"/>
    </location>
</feature>
<dbReference type="EMBL" id="HE978324">
    <property type="protein sequence ID" value="CCK72523.1"/>
    <property type="molecule type" value="Genomic_DNA"/>
</dbReference>
<protein>
    <recommendedName>
        <fullName evidence="4">EamA domain-containing protein</fullName>
    </recommendedName>
</protein>
<proteinExistence type="predicted"/>
<keyword evidence="3" id="KW-1185">Reference proteome</keyword>
<dbReference type="RefSeq" id="XP_022466768.1">
    <property type="nucleotide sequence ID" value="XM_022610476.1"/>
</dbReference>